<dbReference type="EMBL" id="KI660178">
    <property type="protein sequence ID" value="ETN77300.1"/>
    <property type="molecule type" value="Genomic_DNA"/>
</dbReference>
<evidence type="ECO:0000313" key="2">
    <source>
        <dbReference type="Proteomes" id="UP000053676"/>
    </source>
</evidence>
<keyword evidence="2" id="KW-1185">Reference proteome</keyword>
<sequence>MTELVKAGSEPHLLIRRRPIRVVRCSEEIIVGVERVASSRLGQSDDVVLNLLGLHHQVFDGR</sequence>
<gene>
    <name evidence="1" type="ORF">NECAME_03200</name>
</gene>
<organism evidence="1 2">
    <name type="scientific">Necator americanus</name>
    <name type="common">Human hookworm</name>
    <dbReference type="NCBI Taxonomy" id="51031"/>
    <lineage>
        <taxon>Eukaryota</taxon>
        <taxon>Metazoa</taxon>
        <taxon>Ecdysozoa</taxon>
        <taxon>Nematoda</taxon>
        <taxon>Chromadorea</taxon>
        <taxon>Rhabditida</taxon>
        <taxon>Rhabditina</taxon>
        <taxon>Rhabditomorpha</taxon>
        <taxon>Strongyloidea</taxon>
        <taxon>Ancylostomatidae</taxon>
        <taxon>Bunostominae</taxon>
        <taxon>Necator</taxon>
    </lineage>
</organism>
<dbReference type="OrthoDB" id="5872322at2759"/>
<name>W2T5M0_NECAM</name>
<dbReference type="Proteomes" id="UP000053676">
    <property type="component" value="Unassembled WGS sequence"/>
</dbReference>
<proteinExistence type="predicted"/>
<dbReference type="KEGG" id="nai:NECAME_03200"/>
<evidence type="ECO:0000313" key="1">
    <source>
        <dbReference type="EMBL" id="ETN77300.1"/>
    </source>
</evidence>
<accession>W2T5M0</accession>
<dbReference type="AlphaFoldDB" id="W2T5M0"/>
<reference evidence="2" key="1">
    <citation type="journal article" date="2014" name="Nat. Genet.">
        <title>Genome of the human hookworm Necator americanus.</title>
        <authorList>
            <person name="Tang Y.T."/>
            <person name="Gao X."/>
            <person name="Rosa B.A."/>
            <person name="Abubucker S."/>
            <person name="Hallsworth-Pepin K."/>
            <person name="Martin J."/>
            <person name="Tyagi R."/>
            <person name="Heizer E."/>
            <person name="Zhang X."/>
            <person name="Bhonagiri-Palsikar V."/>
            <person name="Minx P."/>
            <person name="Warren W.C."/>
            <person name="Wang Q."/>
            <person name="Zhan B."/>
            <person name="Hotez P.J."/>
            <person name="Sternberg P.W."/>
            <person name="Dougall A."/>
            <person name="Gaze S.T."/>
            <person name="Mulvenna J."/>
            <person name="Sotillo J."/>
            <person name="Ranganathan S."/>
            <person name="Rabelo E.M."/>
            <person name="Wilson R.K."/>
            <person name="Felgner P.L."/>
            <person name="Bethony J."/>
            <person name="Hawdon J.M."/>
            <person name="Gasser R.B."/>
            <person name="Loukas A."/>
            <person name="Mitreva M."/>
        </authorList>
    </citation>
    <scope>NUCLEOTIDE SEQUENCE [LARGE SCALE GENOMIC DNA]</scope>
</reference>
<protein>
    <submittedName>
        <fullName evidence="1">Uncharacterized protein</fullName>
    </submittedName>
</protein>